<dbReference type="GO" id="GO:0005198">
    <property type="term" value="F:structural molecule activity"/>
    <property type="evidence" value="ECO:0007669"/>
    <property type="project" value="InterPro"/>
</dbReference>
<reference evidence="1 2" key="1">
    <citation type="submission" date="2019-05" db="EMBL/GenBank/DDBJ databases">
        <title>Draft Genome of Bradyrhizobium elkanii strain SEMIA 938, Used in Commercial Inoculants for Lupinus spp. in Brazil.</title>
        <authorList>
            <person name="Hungria M."/>
            <person name="Delamuta J.R.M."/>
            <person name="Ribeiro R.A."/>
            <person name="Nogueira M.A."/>
        </authorList>
    </citation>
    <scope>NUCLEOTIDE SEQUENCE [LARGE SCALE GENOMIC DNA]</scope>
    <source>
        <strain evidence="1 2">Semia 938</strain>
    </source>
</reference>
<accession>A0A4U6RHC0</accession>
<dbReference type="NCBIfam" id="TIGR01539">
    <property type="entry name" value="portal_lambda"/>
    <property type="match status" value="1"/>
</dbReference>
<dbReference type="Pfam" id="PF05136">
    <property type="entry name" value="Phage_portal_2"/>
    <property type="match status" value="1"/>
</dbReference>
<gene>
    <name evidence="1" type="ORF">FDV58_37740</name>
</gene>
<evidence type="ECO:0000313" key="1">
    <source>
        <dbReference type="EMBL" id="TKV73300.1"/>
    </source>
</evidence>
<dbReference type="RefSeq" id="WP_137483585.1">
    <property type="nucleotide sequence ID" value="NZ_SZZP01000038.1"/>
</dbReference>
<proteinExistence type="predicted"/>
<organism evidence="1 2">
    <name type="scientific">Bradyrhizobium elkanii</name>
    <dbReference type="NCBI Taxonomy" id="29448"/>
    <lineage>
        <taxon>Bacteria</taxon>
        <taxon>Pseudomonadati</taxon>
        <taxon>Pseudomonadota</taxon>
        <taxon>Alphaproteobacteria</taxon>
        <taxon>Hyphomicrobiales</taxon>
        <taxon>Nitrobacteraceae</taxon>
        <taxon>Bradyrhizobium</taxon>
    </lineage>
</organism>
<dbReference type="EMBL" id="SZZP01000038">
    <property type="protein sequence ID" value="TKV73300.1"/>
    <property type="molecule type" value="Genomic_DNA"/>
</dbReference>
<dbReference type="InterPro" id="IPR006429">
    <property type="entry name" value="Phage_lambda_portal"/>
</dbReference>
<protein>
    <submittedName>
        <fullName evidence="1">Phage portal protein</fullName>
    </submittedName>
</protein>
<dbReference type="AlphaFoldDB" id="A0A4U6RHC0"/>
<comment type="caution">
    <text evidence="1">The sequence shown here is derived from an EMBL/GenBank/DDBJ whole genome shotgun (WGS) entry which is preliminary data.</text>
</comment>
<dbReference type="Proteomes" id="UP000305095">
    <property type="component" value="Unassembled WGS sequence"/>
</dbReference>
<name>A0A4U6RHC0_BRAEL</name>
<sequence length="478" mass="52011">MAGALSQIGQRFKAAALAFRSYEAAGAGRRWRGAPEIPHQGAAMTAARGPIGRRARALVANNALASSGVEAWVSNIAGAGIKPQSSHPDETVRSAINAAWDRWTDRADADGLVDFYGMQTMVVRRMVVDGDVFAAPTLDGAEGNPLRVRLFDAEQVDPLRFQVFPNSTGRVVAGVEFDARGRRVAYHVYKERPEFNFWGSLATVRLPADRLLQIFRPEAPGQVRGLSWLAPILLSLSDFDQLADAQLMRQKVAALLTGFIINQGGDSSPFAGDPSADGSAIDSGLEPGTLKVLSAGQDVKFSDPATIGAESVDFLRLTVRHIAAGLSVPYEVLTGDLSQVNFSSIRAGLLEFRRRVEAIQNNVIIFQFCRPIWERWLTAAALSGEVDARGFARDPRAFMAAKWITPRKEFVDPLKDARAEIESINAGVMSRREAVAARGWDIEQLDAEIAADHERAKRLGLQFGVPHSPIDPTQEESQ</sequence>
<evidence type="ECO:0000313" key="2">
    <source>
        <dbReference type="Proteomes" id="UP000305095"/>
    </source>
</evidence>
<dbReference type="GO" id="GO:0019068">
    <property type="term" value="P:virion assembly"/>
    <property type="evidence" value="ECO:0007669"/>
    <property type="project" value="InterPro"/>
</dbReference>